<comment type="caution">
    <text evidence="2">The sequence shown here is derived from an EMBL/GenBank/DDBJ whole genome shotgun (WGS) entry which is preliminary data.</text>
</comment>
<sequence>MPELVARRRPRDKSCCWAIPPTEAFCDKRMAWPEAPACAATLYRRAGRELTTKEVRQLGVVHGKPVPSGYFVLEQSTIGPAHTVSVVRSPDEPGKRMLCIGGVVYRGILHDFTPSEPQGNTSFRSGFCSYPGELQGWSVRDLLQHHGHAWGRHAAAFALKDGGDLRRALDPEDFGATVGWRSEGPLIKAPLDQLRRQMPYVLQVLRRRGGCPTSNLFSKIRNGLKRPLAHELKNGRLRFFGAPHCLSQQLHGEGYCFDQWIADPEPKPATLSAWHMGLEGIATIHALCTLGYSPSGDPSGDADVLVAIDMFFSAGELLPLIEGWIKARPGDPWVSRLKKTACRQIRNNKQNFALAKKAVANWAQGHPNEDLLQPLWDRINTVDDWPEMKQFIQRQADFAMHECARGSASEMGHKIARDRLWESVSGAATATVPTFLGGESMETRIHILVELATRAKGGPKILKIVEAIDSMEAMTFANLEDAGCKARDLLIERLKKLRGPARETLIKHVQPSREGWKDRIFELQQMSSQFLSVPAVKHLQRLVKKSAVMINKIARFCAGRYVTEGYEVAKLIHDSLTHIDEEIMKPCDVYSKKPGGTELTRELLATVHETGGSGTRSSRVEFAQAPPSAEKGGNGTWTAERQTWTDCQRDVAPGDLSAPFPLAAGLGEQIAAAINAGSSG</sequence>
<evidence type="ECO:0000313" key="2">
    <source>
        <dbReference type="EMBL" id="CAK0823074.1"/>
    </source>
</evidence>
<accession>A0ABN9RX97</accession>
<evidence type="ECO:0000256" key="1">
    <source>
        <dbReference type="SAM" id="MobiDB-lite"/>
    </source>
</evidence>
<protein>
    <submittedName>
        <fullName evidence="2">Uncharacterized protein</fullName>
    </submittedName>
</protein>
<evidence type="ECO:0000313" key="3">
    <source>
        <dbReference type="Proteomes" id="UP001189429"/>
    </source>
</evidence>
<gene>
    <name evidence="2" type="ORF">PCOR1329_LOCUS23923</name>
</gene>
<feature type="non-terminal residue" evidence="2">
    <location>
        <position position="680"/>
    </location>
</feature>
<keyword evidence="3" id="KW-1185">Reference proteome</keyword>
<dbReference type="EMBL" id="CAUYUJ010008166">
    <property type="protein sequence ID" value="CAK0823074.1"/>
    <property type="molecule type" value="Genomic_DNA"/>
</dbReference>
<organism evidence="2 3">
    <name type="scientific">Prorocentrum cordatum</name>
    <dbReference type="NCBI Taxonomy" id="2364126"/>
    <lineage>
        <taxon>Eukaryota</taxon>
        <taxon>Sar</taxon>
        <taxon>Alveolata</taxon>
        <taxon>Dinophyceae</taxon>
        <taxon>Prorocentrales</taxon>
        <taxon>Prorocentraceae</taxon>
        <taxon>Prorocentrum</taxon>
    </lineage>
</organism>
<reference evidence="2" key="1">
    <citation type="submission" date="2023-10" db="EMBL/GenBank/DDBJ databases">
        <authorList>
            <person name="Chen Y."/>
            <person name="Shah S."/>
            <person name="Dougan E. K."/>
            <person name="Thang M."/>
            <person name="Chan C."/>
        </authorList>
    </citation>
    <scope>NUCLEOTIDE SEQUENCE [LARGE SCALE GENOMIC DNA]</scope>
</reference>
<dbReference type="Proteomes" id="UP001189429">
    <property type="component" value="Unassembled WGS sequence"/>
</dbReference>
<proteinExistence type="predicted"/>
<feature type="region of interest" description="Disordered" evidence="1">
    <location>
        <begin position="610"/>
        <end position="637"/>
    </location>
</feature>
<name>A0ABN9RX97_9DINO</name>